<dbReference type="OrthoDB" id="195863at2"/>
<feature type="modified residue" description="4-aspartylphosphate" evidence="1">
    <location>
        <position position="64"/>
    </location>
</feature>
<gene>
    <name evidence="3" type="primary">rcp1_1</name>
    <name evidence="3" type="ORF">Fuma_00571</name>
</gene>
<dbReference type="InterPro" id="IPR011006">
    <property type="entry name" value="CheY-like_superfamily"/>
</dbReference>
<dbReference type="PANTHER" id="PTHR44520:SF2">
    <property type="entry name" value="RESPONSE REGULATOR RCP1"/>
    <property type="match status" value="1"/>
</dbReference>
<organism evidence="3 4">
    <name type="scientific">Fuerstiella marisgermanici</name>
    <dbReference type="NCBI Taxonomy" id="1891926"/>
    <lineage>
        <taxon>Bacteria</taxon>
        <taxon>Pseudomonadati</taxon>
        <taxon>Planctomycetota</taxon>
        <taxon>Planctomycetia</taxon>
        <taxon>Planctomycetales</taxon>
        <taxon>Planctomycetaceae</taxon>
        <taxon>Fuerstiella</taxon>
    </lineage>
</organism>
<name>A0A1P8WA98_9PLAN</name>
<keyword evidence="4" id="KW-1185">Reference proteome</keyword>
<dbReference type="GO" id="GO:0000160">
    <property type="term" value="P:phosphorelay signal transduction system"/>
    <property type="evidence" value="ECO:0007669"/>
    <property type="project" value="InterPro"/>
</dbReference>
<dbReference type="SUPFAM" id="SSF52172">
    <property type="entry name" value="CheY-like"/>
    <property type="match status" value="1"/>
</dbReference>
<keyword evidence="1" id="KW-0597">Phosphoprotein</keyword>
<accession>A0A1P8WA98</accession>
<dbReference type="InterPro" id="IPR052893">
    <property type="entry name" value="TCS_response_regulator"/>
</dbReference>
<dbReference type="Gene3D" id="3.40.50.2300">
    <property type="match status" value="1"/>
</dbReference>
<dbReference type="STRING" id="1891926.Fuma_00571"/>
<dbReference type="AlphaFoldDB" id="A0A1P8WA98"/>
<dbReference type="SMART" id="SM00448">
    <property type="entry name" value="REC"/>
    <property type="match status" value="1"/>
</dbReference>
<dbReference type="RefSeq" id="WP_077022806.1">
    <property type="nucleotide sequence ID" value="NZ_CP017641.1"/>
</dbReference>
<evidence type="ECO:0000313" key="4">
    <source>
        <dbReference type="Proteomes" id="UP000187735"/>
    </source>
</evidence>
<dbReference type="PANTHER" id="PTHR44520">
    <property type="entry name" value="RESPONSE REGULATOR RCP1-RELATED"/>
    <property type="match status" value="1"/>
</dbReference>
<dbReference type="CDD" id="cd17557">
    <property type="entry name" value="REC_Rcp-like"/>
    <property type="match status" value="1"/>
</dbReference>
<dbReference type="InterPro" id="IPR001789">
    <property type="entry name" value="Sig_transdc_resp-reg_receiver"/>
</dbReference>
<dbReference type="KEGG" id="fmr:Fuma_00571"/>
<evidence type="ECO:0000256" key="1">
    <source>
        <dbReference type="PROSITE-ProRule" id="PRU00169"/>
    </source>
</evidence>
<dbReference type="Pfam" id="PF00072">
    <property type="entry name" value="Response_reg"/>
    <property type="match status" value="1"/>
</dbReference>
<sequence length="142" mass="16011">MTEQNATVLIVEDDEVDVELVTRGLKKRSLPFGIHAMTDGSTALEFMRRKMPTDEQQRLIVLLDLNMPRMNGHEFLAELRRDESLRKTIVFVLTTSSLEADRSQAYDNNVAGYFVKSNMDGLLDMLGIYADHVEFPSLSSAG</sequence>
<evidence type="ECO:0000259" key="2">
    <source>
        <dbReference type="PROSITE" id="PS50110"/>
    </source>
</evidence>
<feature type="domain" description="Response regulatory" evidence="2">
    <location>
        <begin position="7"/>
        <end position="131"/>
    </location>
</feature>
<dbReference type="Proteomes" id="UP000187735">
    <property type="component" value="Chromosome"/>
</dbReference>
<dbReference type="PROSITE" id="PS50110">
    <property type="entry name" value="RESPONSE_REGULATORY"/>
    <property type="match status" value="1"/>
</dbReference>
<evidence type="ECO:0000313" key="3">
    <source>
        <dbReference type="EMBL" id="APZ90987.1"/>
    </source>
</evidence>
<protein>
    <submittedName>
        <fullName evidence="3">Response regulator rcp1</fullName>
    </submittedName>
</protein>
<proteinExistence type="predicted"/>
<dbReference type="EMBL" id="CP017641">
    <property type="protein sequence ID" value="APZ90987.1"/>
    <property type="molecule type" value="Genomic_DNA"/>
</dbReference>
<reference evidence="3 4" key="1">
    <citation type="journal article" date="2016" name="Front. Microbiol.">
        <title>Fuerstia marisgermanicae gen. nov., sp. nov., an Unusual Member of the Phylum Planctomycetes from the German Wadden Sea.</title>
        <authorList>
            <person name="Kohn T."/>
            <person name="Heuer A."/>
            <person name="Jogler M."/>
            <person name="Vollmers J."/>
            <person name="Boedeker C."/>
            <person name="Bunk B."/>
            <person name="Rast P."/>
            <person name="Borchert D."/>
            <person name="Glockner I."/>
            <person name="Freese H.M."/>
            <person name="Klenk H.P."/>
            <person name="Overmann J."/>
            <person name="Kaster A.K."/>
            <person name="Rohde M."/>
            <person name="Wiegand S."/>
            <person name="Jogler C."/>
        </authorList>
    </citation>
    <scope>NUCLEOTIDE SEQUENCE [LARGE SCALE GENOMIC DNA]</scope>
    <source>
        <strain evidence="3 4">NH11</strain>
    </source>
</reference>